<gene>
    <name evidence="1" type="ORF">RUN39_v1_570064</name>
</gene>
<proteinExistence type="predicted"/>
<accession>A0A0S4TUE1</accession>
<evidence type="ECO:0000313" key="1">
    <source>
        <dbReference type="EMBL" id="CUV13361.1"/>
    </source>
</evidence>
<reference evidence="1" key="1">
    <citation type="submission" date="2015-10" db="EMBL/GenBank/DDBJ databases">
        <authorList>
            <person name="Gilbert D.G."/>
        </authorList>
    </citation>
    <scope>NUCLEOTIDE SEQUENCE</scope>
    <source>
        <strain evidence="1">Phyl III-seqv23</strain>
    </source>
</reference>
<organism evidence="1">
    <name type="scientific">Ralstonia solanacearum</name>
    <name type="common">Pseudomonas solanacearum</name>
    <dbReference type="NCBI Taxonomy" id="305"/>
    <lineage>
        <taxon>Bacteria</taxon>
        <taxon>Pseudomonadati</taxon>
        <taxon>Pseudomonadota</taxon>
        <taxon>Betaproteobacteria</taxon>
        <taxon>Burkholderiales</taxon>
        <taxon>Burkholderiaceae</taxon>
        <taxon>Ralstonia</taxon>
        <taxon>Ralstonia solanacearum species complex</taxon>
    </lineage>
</organism>
<dbReference type="EMBL" id="LN899819">
    <property type="protein sequence ID" value="CUV13361.1"/>
    <property type="molecule type" value="Genomic_DNA"/>
</dbReference>
<sequence length="47" mass="5040">MNGPPHIVCSGEYPRNLLQLPSGDHCIYSLLKNATNLTACVANPKST</sequence>
<protein>
    <submittedName>
        <fullName evidence="1">Uncharacterized protein</fullName>
    </submittedName>
</protein>
<name>A0A0S4TUE1_RALSL</name>
<dbReference type="AlphaFoldDB" id="A0A0S4TUE1"/>